<dbReference type="Proteomes" id="UP000515153">
    <property type="component" value="Unplaced"/>
</dbReference>
<dbReference type="RefSeq" id="XP_030983853.1">
    <property type="nucleotide sequence ID" value="XM_031123465.1"/>
</dbReference>
<reference evidence="2" key="3">
    <citation type="submission" date="2025-08" db="UniProtKB">
        <authorList>
            <consortium name="RefSeq"/>
        </authorList>
    </citation>
    <scope>IDENTIFICATION</scope>
    <source>
        <strain evidence="2">NI907</strain>
    </source>
</reference>
<dbReference type="AlphaFoldDB" id="A0A6P8B9L9"/>
<dbReference type="KEGG" id="pgri:PgNI_03410"/>
<reference evidence="2" key="2">
    <citation type="submission" date="2019-10" db="EMBL/GenBank/DDBJ databases">
        <authorList>
            <consortium name="NCBI Genome Project"/>
        </authorList>
    </citation>
    <scope>NUCLEOTIDE SEQUENCE</scope>
    <source>
        <strain evidence="2">NI907</strain>
    </source>
</reference>
<evidence type="ECO:0000313" key="2">
    <source>
        <dbReference type="RefSeq" id="XP_030983853.1"/>
    </source>
</evidence>
<organism evidence="1 2">
    <name type="scientific">Pyricularia grisea</name>
    <name type="common">Crabgrass-specific blast fungus</name>
    <name type="synonym">Magnaporthe grisea</name>
    <dbReference type="NCBI Taxonomy" id="148305"/>
    <lineage>
        <taxon>Eukaryota</taxon>
        <taxon>Fungi</taxon>
        <taxon>Dikarya</taxon>
        <taxon>Ascomycota</taxon>
        <taxon>Pezizomycotina</taxon>
        <taxon>Sordariomycetes</taxon>
        <taxon>Sordariomycetidae</taxon>
        <taxon>Magnaporthales</taxon>
        <taxon>Pyriculariaceae</taxon>
        <taxon>Pyricularia</taxon>
    </lineage>
</organism>
<sequence>MAPDPKWPTEIPIPDATQQFLSPDVNTTARVDFTDFFLRFRHAEDAHPQYKHLFNVHQQLCKLLIEHPAMQPNLNQTFNTPANSKNMVYFVWDFVIRTFQILAAKVKPQNPESSPMYKDVLGRSMQTKMMITDETGMMAAMMGGGGGGGVSFTDEIKQLARTIDQFPSA</sequence>
<accession>A0A6P8B9L9</accession>
<evidence type="ECO:0000313" key="1">
    <source>
        <dbReference type="Proteomes" id="UP000515153"/>
    </source>
</evidence>
<proteinExistence type="predicted"/>
<dbReference type="GeneID" id="41958375"/>
<keyword evidence="1" id="KW-1185">Reference proteome</keyword>
<gene>
    <name evidence="2" type="ORF">PgNI_03410</name>
</gene>
<reference evidence="2" key="1">
    <citation type="journal article" date="2019" name="Mol. Biol. Evol.">
        <title>Blast fungal genomes show frequent chromosomal changes, gene gains and losses, and effector gene turnover.</title>
        <authorList>
            <person name="Gomez Luciano L.B."/>
            <person name="Jason Tsai I."/>
            <person name="Chuma I."/>
            <person name="Tosa Y."/>
            <person name="Chen Y.H."/>
            <person name="Li J.Y."/>
            <person name="Li M.Y."/>
            <person name="Jade Lu M.Y."/>
            <person name="Nakayashiki H."/>
            <person name="Li W.H."/>
        </authorList>
    </citation>
    <scope>NUCLEOTIDE SEQUENCE</scope>
    <source>
        <strain evidence="2">NI907</strain>
    </source>
</reference>
<protein>
    <submittedName>
        <fullName evidence="2">Uncharacterized protein</fullName>
    </submittedName>
</protein>
<name>A0A6P8B9L9_PYRGI</name>